<dbReference type="OrthoDB" id="7742971at2"/>
<reference evidence="1 2" key="1">
    <citation type="journal article" date="2016" name="ISME J.">
        <title>Global occurrence and heterogeneity of the Roseobacter-clade species Ruegeria mobilis.</title>
        <authorList>
            <person name="Sonnenschein E."/>
            <person name="Gram L."/>
        </authorList>
    </citation>
    <scope>NUCLEOTIDE SEQUENCE [LARGE SCALE GENOMIC DNA]</scope>
    <source>
        <strain evidence="1 2">F1926</strain>
    </source>
</reference>
<dbReference type="InterPro" id="IPR056912">
    <property type="entry name" value="Phage_JBD30_tail_term-like"/>
</dbReference>
<name>A0A1B1A049_9RHOB</name>
<dbReference type="GeneID" id="28248942"/>
<dbReference type="Pfam" id="PF23840">
    <property type="entry name" value="Phage_tail_terminator"/>
    <property type="match status" value="1"/>
</dbReference>
<sequence length="143" mass="15651">MLDAVKERLETRLSEFAGRIETSVDLTKLLKDRGIPQNSTAFVVPIGLQGRRAPDATGIFMQDYVETIGVLLVARSYDQTGSQALEKLRPSIQQVMEALAGWSPGSAFGVFELRQGNVAGISGGALFYMIEFSINDQLRITVQ</sequence>
<dbReference type="Proteomes" id="UP000013243">
    <property type="component" value="Chromosome"/>
</dbReference>
<evidence type="ECO:0000313" key="1">
    <source>
        <dbReference type="EMBL" id="ANP39896.1"/>
    </source>
</evidence>
<dbReference type="RefSeq" id="WP_005650023.1">
    <property type="nucleotide sequence ID" value="NZ_CP015230.1"/>
</dbReference>
<evidence type="ECO:0000313" key="2">
    <source>
        <dbReference type="Proteomes" id="UP000013243"/>
    </source>
</evidence>
<organism evidence="1 2">
    <name type="scientific">Tritonibacter mobilis F1926</name>
    <dbReference type="NCBI Taxonomy" id="1265309"/>
    <lineage>
        <taxon>Bacteria</taxon>
        <taxon>Pseudomonadati</taxon>
        <taxon>Pseudomonadota</taxon>
        <taxon>Alphaproteobacteria</taxon>
        <taxon>Rhodobacterales</taxon>
        <taxon>Paracoccaceae</taxon>
        <taxon>Tritonibacter</taxon>
    </lineage>
</organism>
<protein>
    <submittedName>
        <fullName evidence="1">Uncharacterized protein</fullName>
    </submittedName>
</protein>
<dbReference type="STRING" id="1265309.K529_003880"/>
<dbReference type="AlphaFoldDB" id="A0A1B1A049"/>
<accession>A0A1B1A049</accession>
<gene>
    <name evidence="1" type="ORF">K529_003880</name>
</gene>
<dbReference type="EMBL" id="CP015230">
    <property type="protein sequence ID" value="ANP39896.1"/>
    <property type="molecule type" value="Genomic_DNA"/>
</dbReference>
<dbReference type="KEGG" id="rmb:K529_003880"/>
<proteinExistence type="predicted"/>